<accession>A0ABN7V761</accession>
<keyword evidence="2" id="KW-1185">Reference proteome</keyword>
<comment type="caution">
    <text evidence="1">The sequence shown here is derived from an EMBL/GenBank/DDBJ whole genome shotgun (WGS) entry which is preliminary data.</text>
</comment>
<name>A0ABN7V761_GIGMA</name>
<evidence type="ECO:0000313" key="1">
    <source>
        <dbReference type="EMBL" id="CAG8739269.1"/>
    </source>
</evidence>
<gene>
    <name evidence="1" type="ORF">GMARGA_LOCUS15203</name>
</gene>
<dbReference type="Proteomes" id="UP000789901">
    <property type="component" value="Unassembled WGS sequence"/>
</dbReference>
<sequence length="94" mass="10818">MSVKRYNKLLESKASCGYKYKRYMFMIDMFNPDYSEFCAFLITLFGTYNNRPMIIDGNVHYSPDGFGEIAPDITIRPNEIYVPKPTVPHPGPPS</sequence>
<reference evidence="1 2" key="1">
    <citation type="submission" date="2021-06" db="EMBL/GenBank/DDBJ databases">
        <authorList>
            <person name="Kallberg Y."/>
            <person name="Tangrot J."/>
            <person name="Rosling A."/>
        </authorList>
    </citation>
    <scope>NUCLEOTIDE SEQUENCE [LARGE SCALE GENOMIC DNA]</scope>
    <source>
        <strain evidence="1 2">120-4 pot B 10/14</strain>
    </source>
</reference>
<organism evidence="1 2">
    <name type="scientific">Gigaspora margarita</name>
    <dbReference type="NCBI Taxonomy" id="4874"/>
    <lineage>
        <taxon>Eukaryota</taxon>
        <taxon>Fungi</taxon>
        <taxon>Fungi incertae sedis</taxon>
        <taxon>Mucoromycota</taxon>
        <taxon>Glomeromycotina</taxon>
        <taxon>Glomeromycetes</taxon>
        <taxon>Diversisporales</taxon>
        <taxon>Gigasporaceae</taxon>
        <taxon>Gigaspora</taxon>
    </lineage>
</organism>
<proteinExistence type="predicted"/>
<protein>
    <submittedName>
        <fullName evidence="1">30629_t:CDS:1</fullName>
    </submittedName>
</protein>
<dbReference type="EMBL" id="CAJVQB010010375">
    <property type="protein sequence ID" value="CAG8739269.1"/>
    <property type="molecule type" value="Genomic_DNA"/>
</dbReference>
<feature type="non-terminal residue" evidence="1">
    <location>
        <position position="94"/>
    </location>
</feature>
<evidence type="ECO:0000313" key="2">
    <source>
        <dbReference type="Proteomes" id="UP000789901"/>
    </source>
</evidence>